<dbReference type="AlphaFoldDB" id="A0A0A0JKF4"/>
<dbReference type="Proteomes" id="UP000030011">
    <property type="component" value="Unassembled WGS sequence"/>
</dbReference>
<evidence type="ECO:0000256" key="2">
    <source>
        <dbReference type="SAM" id="Phobius"/>
    </source>
</evidence>
<dbReference type="eggNOG" id="ENOG5031WHZ">
    <property type="taxonomic scope" value="Bacteria"/>
</dbReference>
<feature type="compositionally biased region" description="Low complexity" evidence="1">
    <location>
        <begin position="87"/>
        <end position="97"/>
    </location>
</feature>
<dbReference type="EMBL" id="AVPK01000005">
    <property type="protein sequence ID" value="KGN37558.1"/>
    <property type="molecule type" value="Genomic_DNA"/>
</dbReference>
<evidence type="ECO:0000313" key="3">
    <source>
        <dbReference type="EMBL" id="KGN37558.1"/>
    </source>
</evidence>
<proteinExistence type="predicted"/>
<feature type="transmembrane region" description="Helical" evidence="2">
    <location>
        <begin position="139"/>
        <end position="162"/>
    </location>
</feature>
<keyword evidence="2" id="KW-0812">Transmembrane</keyword>
<name>A0A0A0JKF4_9MICO</name>
<dbReference type="STRING" id="1385521.N803_13130"/>
<feature type="region of interest" description="Disordered" evidence="1">
    <location>
        <begin position="1"/>
        <end position="97"/>
    </location>
</feature>
<feature type="transmembrane region" description="Helical" evidence="2">
    <location>
        <begin position="115"/>
        <end position="133"/>
    </location>
</feature>
<sequence length="169" mass="17408">MSQHDPNTPEPTTPEPTTPETSTSSDPTRAIETHETEVLETMLDESHEGRTSSSDSPEPAATLPASEPAPDTRPGPADPSPAPAYAPPVASQYAAQATQPAVQEFKSGPAPMTSVMGLLGLLTAIAVLLTQATDLDIHWGVVGPVTVVGAGVLLVVLGLAGLRGQRFRG</sequence>
<protein>
    <submittedName>
        <fullName evidence="3">Uncharacterized protein</fullName>
    </submittedName>
</protein>
<feature type="compositionally biased region" description="Low complexity" evidence="1">
    <location>
        <begin position="18"/>
        <end position="28"/>
    </location>
</feature>
<organism evidence="3 4">
    <name type="scientific">Knoellia subterranea KCTC 19937</name>
    <dbReference type="NCBI Taxonomy" id="1385521"/>
    <lineage>
        <taxon>Bacteria</taxon>
        <taxon>Bacillati</taxon>
        <taxon>Actinomycetota</taxon>
        <taxon>Actinomycetes</taxon>
        <taxon>Micrococcales</taxon>
        <taxon>Intrasporangiaceae</taxon>
        <taxon>Knoellia</taxon>
    </lineage>
</organism>
<comment type="caution">
    <text evidence="3">The sequence shown here is derived from an EMBL/GenBank/DDBJ whole genome shotgun (WGS) entry which is preliminary data.</text>
</comment>
<keyword evidence="4" id="KW-1185">Reference proteome</keyword>
<keyword evidence="2" id="KW-1133">Transmembrane helix</keyword>
<keyword evidence="2" id="KW-0472">Membrane</keyword>
<reference evidence="3 4" key="1">
    <citation type="submission" date="2013-08" db="EMBL/GenBank/DDBJ databases">
        <title>The genome sequence of Knoellia subterranea.</title>
        <authorList>
            <person name="Zhu W."/>
            <person name="Wang G."/>
        </authorList>
    </citation>
    <scope>NUCLEOTIDE SEQUENCE [LARGE SCALE GENOMIC DNA]</scope>
    <source>
        <strain evidence="3 4">KCTC 19937</strain>
    </source>
</reference>
<gene>
    <name evidence="3" type="ORF">N803_13130</name>
</gene>
<feature type="compositionally biased region" description="Pro residues" evidence="1">
    <location>
        <begin position="8"/>
        <end position="17"/>
    </location>
</feature>
<accession>A0A0A0JKF4</accession>
<dbReference type="RefSeq" id="WP_052112116.1">
    <property type="nucleotide sequence ID" value="NZ_AVPK01000005.1"/>
</dbReference>
<evidence type="ECO:0000256" key="1">
    <source>
        <dbReference type="SAM" id="MobiDB-lite"/>
    </source>
</evidence>
<feature type="compositionally biased region" description="Pro residues" evidence="1">
    <location>
        <begin position="71"/>
        <end position="86"/>
    </location>
</feature>
<evidence type="ECO:0000313" key="4">
    <source>
        <dbReference type="Proteomes" id="UP000030011"/>
    </source>
</evidence>